<organism evidence="2 3">
    <name type="scientific">Rhodocollybia butyracea</name>
    <dbReference type="NCBI Taxonomy" id="206335"/>
    <lineage>
        <taxon>Eukaryota</taxon>
        <taxon>Fungi</taxon>
        <taxon>Dikarya</taxon>
        <taxon>Basidiomycota</taxon>
        <taxon>Agaricomycotina</taxon>
        <taxon>Agaricomycetes</taxon>
        <taxon>Agaricomycetidae</taxon>
        <taxon>Agaricales</taxon>
        <taxon>Marasmiineae</taxon>
        <taxon>Omphalotaceae</taxon>
        <taxon>Rhodocollybia</taxon>
    </lineage>
</organism>
<evidence type="ECO:0000313" key="3">
    <source>
        <dbReference type="Proteomes" id="UP000772434"/>
    </source>
</evidence>
<evidence type="ECO:0000313" key="2">
    <source>
        <dbReference type="EMBL" id="KAF9059882.1"/>
    </source>
</evidence>
<feature type="coiled-coil region" evidence="1">
    <location>
        <begin position="71"/>
        <end position="101"/>
    </location>
</feature>
<dbReference type="AlphaFoldDB" id="A0A9P5TZ12"/>
<protein>
    <submittedName>
        <fullName evidence="2">Uncharacterized protein</fullName>
    </submittedName>
</protein>
<dbReference type="Proteomes" id="UP000772434">
    <property type="component" value="Unassembled WGS sequence"/>
</dbReference>
<evidence type="ECO:0000256" key="1">
    <source>
        <dbReference type="SAM" id="Coils"/>
    </source>
</evidence>
<comment type="caution">
    <text evidence="2">The sequence shown here is derived from an EMBL/GenBank/DDBJ whole genome shotgun (WGS) entry which is preliminary data.</text>
</comment>
<gene>
    <name evidence="2" type="ORF">BDP27DRAFT_1371046</name>
</gene>
<dbReference type="OrthoDB" id="3052721at2759"/>
<proteinExistence type="predicted"/>
<sequence length="253" mass="28228">MVRRSVKHRAARVAGTAAVAKRWKENRVSEEVDEENSDGEILKDLDGLGQMKFEMMKERAEMYEKSFRNEVKKTKRTKHSLQKTKEKLEIKRAEKKEQQRASAKHDCNTEKEIGKLRKKLEVLDNRISVFCADKENLASNIHCLDKRVTRAGAQQEKAVLKAVEKEKKNRNTFHVKEKGIVADSVQDLARDLVALGLKPGIVGPAVTRILSAAEVEVDGVISCTMARCAVVEGGVAADLQITEAMKTSDGSTL</sequence>
<reference evidence="2" key="1">
    <citation type="submission" date="2020-11" db="EMBL/GenBank/DDBJ databases">
        <authorList>
            <consortium name="DOE Joint Genome Institute"/>
            <person name="Ahrendt S."/>
            <person name="Riley R."/>
            <person name="Andreopoulos W."/>
            <person name="Labutti K."/>
            <person name="Pangilinan J."/>
            <person name="Ruiz-Duenas F.J."/>
            <person name="Barrasa J.M."/>
            <person name="Sanchez-Garcia M."/>
            <person name="Camarero S."/>
            <person name="Miyauchi S."/>
            <person name="Serrano A."/>
            <person name="Linde D."/>
            <person name="Babiker R."/>
            <person name="Drula E."/>
            <person name="Ayuso-Fernandez I."/>
            <person name="Pacheco R."/>
            <person name="Padilla G."/>
            <person name="Ferreira P."/>
            <person name="Barriuso J."/>
            <person name="Kellner H."/>
            <person name="Castanera R."/>
            <person name="Alfaro M."/>
            <person name="Ramirez L."/>
            <person name="Pisabarro A.G."/>
            <person name="Kuo A."/>
            <person name="Tritt A."/>
            <person name="Lipzen A."/>
            <person name="He G."/>
            <person name="Yan M."/>
            <person name="Ng V."/>
            <person name="Cullen D."/>
            <person name="Martin F."/>
            <person name="Rosso M.-N."/>
            <person name="Henrissat B."/>
            <person name="Hibbett D."/>
            <person name="Martinez A.T."/>
            <person name="Grigoriev I.V."/>
        </authorList>
    </citation>
    <scope>NUCLEOTIDE SEQUENCE</scope>
    <source>
        <strain evidence="2">AH 40177</strain>
    </source>
</reference>
<keyword evidence="1" id="KW-0175">Coiled coil</keyword>
<keyword evidence="3" id="KW-1185">Reference proteome</keyword>
<accession>A0A9P5TZ12</accession>
<name>A0A9P5TZ12_9AGAR</name>
<dbReference type="EMBL" id="JADNRY010000273">
    <property type="protein sequence ID" value="KAF9059882.1"/>
    <property type="molecule type" value="Genomic_DNA"/>
</dbReference>